<dbReference type="PANTHER" id="PTHR42878">
    <property type="entry name" value="TWO-COMPONENT HISTIDINE KINASE"/>
    <property type="match status" value="1"/>
</dbReference>
<dbReference type="InterPro" id="IPR004358">
    <property type="entry name" value="Sig_transdc_His_kin-like_C"/>
</dbReference>
<keyword evidence="7" id="KW-0418">Kinase</keyword>
<evidence type="ECO:0000256" key="12">
    <source>
        <dbReference type="SAM" id="Phobius"/>
    </source>
</evidence>
<dbReference type="GO" id="GO:0005524">
    <property type="term" value="F:ATP binding"/>
    <property type="evidence" value="ECO:0007669"/>
    <property type="project" value="UniProtKB-KW"/>
</dbReference>
<dbReference type="Proteomes" id="UP001139485">
    <property type="component" value="Unassembled WGS sequence"/>
</dbReference>
<dbReference type="InterPro" id="IPR003594">
    <property type="entry name" value="HATPase_dom"/>
</dbReference>
<keyword evidence="8 14" id="KW-0067">ATP-binding</keyword>
<evidence type="ECO:0000256" key="3">
    <source>
        <dbReference type="ARBA" id="ARBA00012438"/>
    </source>
</evidence>
<keyword evidence="12" id="KW-1133">Transmembrane helix</keyword>
<dbReference type="PANTHER" id="PTHR42878:SF7">
    <property type="entry name" value="SENSOR HISTIDINE KINASE GLRK"/>
    <property type="match status" value="1"/>
</dbReference>
<evidence type="ECO:0000256" key="5">
    <source>
        <dbReference type="ARBA" id="ARBA00022679"/>
    </source>
</evidence>
<feature type="transmembrane region" description="Helical" evidence="12">
    <location>
        <begin position="85"/>
        <end position="105"/>
    </location>
</feature>
<evidence type="ECO:0000259" key="13">
    <source>
        <dbReference type="PROSITE" id="PS50109"/>
    </source>
</evidence>
<keyword evidence="5" id="KW-0808">Transferase</keyword>
<dbReference type="SMART" id="SM00388">
    <property type="entry name" value="HisKA"/>
    <property type="match status" value="1"/>
</dbReference>
<feature type="domain" description="Histidine kinase" evidence="13">
    <location>
        <begin position="448"/>
        <end position="672"/>
    </location>
</feature>
<dbReference type="CDD" id="cd00082">
    <property type="entry name" value="HisKA"/>
    <property type="match status" value="1"/>
</dbReference>
<keyword evidence="12" id="KW-0812">Transmembrane</keyword>
<evidence type="ECO:0000256" key="6">
    <source>
        <dbReference type="ARBA" id="ARBA00022741"/>
    </source>
</evidence>
<evidence type="ECO:0000256" key="10">
    <source>
        <dbReference type="ARBA" id="ARBA00039401"/>
    </source>
</evidence>
<evidence type="ECO:0000313" key="15">
    <source>
        <dbReference type="Proteomes" id="UP001139485"/>
    </source>
</evidence>
<dbReference type="Gene3D" id="1.10.287.130">
    <property type="match status" value="1"/>
</dbReference>
<feature type="transmembrane region" description="Helical" evidence="12">
    <location>
        <begin position="60"/>
        <end position="79"/>
    </location>
</feature>
<dbReference type="PRINTS" id="PR00344">
    <property type="entry name" value="BCTRLSENSOR"/>
</dbReference>
<comment type="catalytic activity">
    <reaction evidence="1">
        <text>ATP + protein L-histidine = ADP + protein N-phospho-L-histidine.</text>
        <dbReference type="EC" id="2.7.13.3"/>
    </reaction>
</comment>
<evidence type="ECO:0000256" key="7">
    <source>
        <dbReference type="ARBA" id="ARBA00022777"/>
    </source>
</evidence>
<name>A0A9X2DD63_9ACTN</name>
<evidence type="ECO:0000256" key="9">
    <source>
        <dbReference type="ARBA" id="ARBA00023012"/>
    </source>
</evidence>
<sequence>MTRSDQPTRHLVSFLGMAVFHAAMVLAGIYSVPANGTLAATSPAAGAALLWVLTCRNRTCARVAVVASGLLTVAVVTLAGLGLAAALLIAVAGIVQVAVVAVVVLRPDLELPYRRTNLPRVVVAIVAGSLAGTAVAAAGLPLSGIDLSPLELLAWWGRQAVGLGTVGFVGVFLWSEHRAGRSVAREVLALHRSPVTGRLQLIGAAFVSYGALAINEDAFVFLALPPAIWIASRYSPVISALHVLGVSGLAIGLTATGHSALAEETNTPAATVLSLQVFLLTLLLTVLTTAVLSAQRATLLRELRERDQERAERLELFGRTTAAMSDGLAVYDEDGTLVLANEVATLTLATTDLGTCPAEAGEVPWPTDGRRCLPTRMPLAEALELGRVSADVTAHTRGEHRQDVVFAVTAASLRASESWSGRRRVLVVFRDVTDERAHREALTDFAARAAHDLRSPVAAARSWIGFTQHQVLAGDELDRDDIAESLQGTGQALDRMLGLVSGLLDQATATEGRLRRTETDLAEPDGPLHRARALQAPDAVLTLGDLPHVEADPELLVQLFGNLLGNAVKYAQPGHVARVHVEGRHDGERAQLRVTDNGLGVPEDQRDVVFDRLSRAHRDLGVAGSGLGLSICRTIVERHGGTIRCEAADPTAGLTGTGGPGTTFVLDLPASADRAVSPAPAPPREPASDTTRVRGTLGSGPSTT</sequence>
<dbReference type="Gene3D" id="3.30.565.10">
    <property type="entry name" value="Histidine kinase-like ATPase, C-terminal domain"/>
    <property type="match status" value="1"/>
</dbReference>
<dbReference type="GO" id="GO:0000155">
    <property type="term" value="F:phosphorelay sensor kinase activity"/>
    <property type="evidence" value="ECO:0007669"/>
    <property type="project" value="InterPro"/>
</dbReference>
<dbReference type="InterPro" id="IPR036097">
    <property type="entry name" value="HisK_dim/P_sf"/>
</dbReference>
<organism evidence="14 15">
    <name type="scientific">Nocardioides bruguierae</name>
    <dbReference type="NCBI Taxonomy" id="2945102"/>
    <lineage>
        <taxon>Bacteria</taxon>
        <taxon>Bacillati</taxon>
        <taxon>Actinomycetota</taxon>
        <taxon>Actinomycetes</taxon>
        <taxon>Propionibacteriales</taxon>
        <taxon>Nocardioidaceae</taxon>
        <taxon>Nocardioides</taxon>
    </lineage>
</organism>
<feature type="transmembrane region" description="Helical" evidence="12">
    <location>
        <begin position="152"/>
        <end position="174"/>
    </location>
</feature>
<dbReference type="SMART" id="SM00387">
    <property type="entry name" value="HATPase_c"/>
    <property type="match status" value="1"/>
</dbReference>
<dbReference type="Pfam" id="PF02518">
    <property type="entry name" value="HATPase_c"/>
    <property type="match status" value="1"/>
</dbReference>
<dbReference type="InterPro" id="IPR050351">
    <property type="entry name" value="BphY/WalK/GraS-like"/>
</dbReference>
<evidence type="ECO:0000256" key="1">
    <source>
        <dbReference type="ARBA" id="ARBA00000085"/>
    </source>
</evidence>
<proteinExistence type="predicted"/>
<dbReference type="CDD" id="cd00075">
    <property type="entry name" value="HATPase"/>
    <property type="match status" value="1"/>
</dbReference>
<dbReference type="SUPFAM" id="SSF55874">
    <property type="entry name" value="ATPase domain of HSP90 chaperone/DNA topoisomerase II/histidine kinase"/>
    <property type="match status" value="1"/>
</dbReference>
<reference evidence="14" key="1">
    <citation type="submission" date="2022-05" db="EMBL/GenBank/DDBJ databases">
        <authorList>
            <person name="Tuo L."/>
        </authorList>
    </citation>
    <scope>NUCLEOTIDE SEQUENCE</scope>
    <source>
        <strain evidence="14">BSK12Z-4</strain>
    </source>
</reference>
<dbReference type="InterPro" id="IPR003661">
    <property type="entry name" value="HisK_dim/P_dom"/>
</dbReference>
<evidence type="ECO:0000256" key="8">
    <source>
        <dbReference type="ARBA" id="ARBA00022840"/>
    </source>
</evidence>
<comment type="caution">
    <text evidence="14">The sequence shown here is derived from an EMBL/GenBank/DDBJ whole genome shotgun (WGS) entry which is preliminary data.</text>
</comment>
<dbReference type="InterPro" id="IPR005467">
    <property type="entry name" value="His_kinase_dom"/>
</dbReference>
<dbReference type="EMBL" id="JAMOIL010000032">
    <property type="protein sequence ID" value="MCM0622304.1"/>
    <property type="molecule type" value="Genomic_DNA"/>
</dbReference>
<keyword evidence="9" id="KW-0902">Two-component regulatory system</keyword>
<dbReference type="AlphaFoldDB" id="A0A9X2DD63"/>
<feature type="transmembrane region" description="Helical" evidence="12">
    <location>
        <begin position="117"/>
        <end position="140"/>
    </location>
</feature>
<feature type="transmembrane region" description="Helical" evidence="12">
    <location>
        <begin position="195"/>
        <end position="212"/>
    </location>
</feature>
<comment type="subcellular location">
    <subcellularLocation>
        <location evidence="2">Cell membrane</location>
    </subcellularLocation>
</comment>
<evidence type="ECO:0000256" key="4">
    <source>
        <dbReference type="ARBA" id="ARBA00022553"/>
    </source>
</evidence>
<keyword evidence="6" id="KW-0547">Nucleotide-binding</keyword>
<dbReference type="GO" id="GO:0005886">
    <property type="term" value="C:plasma membrane"/>
    <property type="evidence" value="ECO:0007669"/>
    <property type="project" value="UniProtKB-SubCell"/>
</dbReference>
<keyword evidence="12" id="KW-0472">Membrane</keyword>
<gene>
    <name evidence="14" type="ORF">M8330_18585</name>
</gene>
<accession>A0A9X2DD63</accession>
<feature type="transmembrane region" description="Helical" evidence="12">
    <location>
        <begin position="12"/>
        <end position="30"/>
    </location>
</feature>
<dbReference type="GO" id="GO:0000156">
    <property type="term" value="F:phosphorelay response regulator activity"/>
    <property type="evidence" value="ECO:0007669"/>
    <property type="project" value="TreeGrafter"/>
</dbReference>
<feature type="transmembrane region" description="Helical" evidence="12">
    <location>
        <begin position="273"/>
        <end position="294"/>
    </location>
</feature>
<evidence type="ECO:0000256" key="2">
    <source>
        <dbReference type="ARBA" id="ARBA00004236"/>
    </source>
</evidence>
<dbReference type="InterPro" id="IPR036890">
    <property type="entry name" value="HATPase_C_sf"/>
</dbReference>
<feature type="transmembrane region" description="Helical" evidence="12">
    <location>
        <begin position="36"/>
        <end position="53"/>
    </location>
</feature>
<dbReference type="Gene3D" id="3.30.450.20">
    <property type="entry name" value="PAS domain"/>
    <property type="match status" value="1"/>
</dbReference>
<protein>
    <recommendedName>
        <fullName evidence="10">Sensor-like histidine kinase SenX3</fullName>
        <ecNumber evidence="3">2.7.13.3</ecNumber>
    </recommendedName>
</protein>
<dbReference type="SUPFAM" id="SSF47384">
    <property type="entry name" value="Homodimeric domain of signal transducing histidine kinase"/>
    <property type="match status" value="1"/>
</dbReference>
<evidence type="ECO:0000256" key="11">
    <source>
        <dbReference type="SAM" id="MobiDB-lite"/>
    </source>
</evidence>
<keyword evidence="15" id="KW-1185">Reference proteome</keyword>
<keyword evidence="4" id="KW-0597">Phosphoprotein</keyword>
<feature type="region of interest" description="Disordered" evidence="11">
    <location>
        <begin position="668"/>
        <end position="704"/>
    </location>
</feature>
<feature type="compositionally biased region" description="Low complexity" evidence="11">
    <location>
        <begin position="669"/>
        <end position="678"/>
    </location>
</feature>
<dbReference type="EC" id="2.7.13.3" evidence="3"/>
<feature type="transmembrane region" description="Helical" evidence="12">
    <location>
        <begin position="241"/>
        <end position="261"/>
    </location>
</feature>
<dbReference type="RefSeq" id="WP_250828536.1">
    <property type="nucleotide sequence ID" value="NZ_JAMOIL010000032.1"/>
</dbReference>
<dbReference type="GO" id="GO:0007234">
    <property type="term" value="P:osmosensory signaling via phosphorelay pathway"/>
    <property type="evidence" value="ECO:0007669"/>
    <property type="project" value="TreeGrafter"/>
</dbReference>
<dbReference type="GO" id="GO:0030295">
    <property type="term" value="F:protein kinase activator activity"/>
    <property type="evidence" value="ECO:0007669"/>
    <property type="project" value="TreeGrafter"/>
</dbReference>
<dbReference type="PROSITE" id="PS50109">
    <property type="entry name" value="HIS_KIN"/>
    <property type="match status" value="1"/>
</dbReference>
<evidence type="ECO:0000313" key="14">
    <source>
        <dbReference type="EMBL" id="MCM0622304.1"/>
    </source>
</evidence>